<dbReference type="STRING" id="1907941.BKE30_03370"/>
<keyword evidence="2" id="KW-0238">DNA-binding</keyword>
<evidence type="ECO:0000256" key="1">
    <source>
        <dbReference type="ARBA" id="ARBA00023015"/>
    </source>
</evidence>
<organism evidence="5 6">
    <name type="scientific">Alkanindiges hydrocarboniclasticus</name>
    <dbReference type="NCBI Taxonomy" id="1907941"/>
    <lineage>
        <taxon>Bacteria</taxon>
        <taxon>Pseudomonadati</taxon>
        <taxon>Pseudomonadota</taxon>
        <taxon>Gammaproteobacteria</taxon>
        <taxon>Moraxellales</taxon>
        <taxon>Moraxellaceae</taxon>
        <taxon>Alkanindiges</taxon>
    </lineage>
</organism>
<keyword evidence="3" id="KW-0804">Transcription</keyword>
<proteinExistence type="predicted"/>
<dbReference type="PANTHER" id="PTHR47894">
    <property type="entry name" value="HTH-TYPE TRANSCRIPTIONAL REGULATOR GADX"/>
    <property type="match status" value="1"/>
</dbReference>
<dbReference type="InterPro" id="IPR018060">
    <property type="entry name" value="HTH_AraC"/>
</dbReference>
<keyword evidence="6" id="KW-1185">Reference proteome</keyword>
<feature type="domain" description="HTH araC/xylS-type" evidence="4">
    <location>
        <begin position="239"/>
        <end position="343"/>
    </location>
</feature>
<dbReference type="PRINTS" id="PR00032">
    <property type="entry name" value="HTHARAC"/>
</dbReference>
<dbReference type="OrthoDB" id="5582699at2"/>
<name>A0A1S8CXX7_9GAMM</name>
<evidence type="ECO:0000256" key="2">
    <source>
        <dbReference type="ARBA" id="ARBA00023125"/>
    </source>
</evidence>
<dbReference type="Gene3D" id="1.10.10.60">
    <property type="entry name" value="Homeodomain-like"/>
    <property type="match status" value="1"/>
</dbReference>
<dbReference type="Pfam" id="PF12625">
    <property type="entry name" value="Arabinose_bd"/>
    <property type="match status" value="1"/>
</dbReference>
<protein>
    <recommendedName>
        <fullName evidence="4">HTH araC/xylS-type domain-containing protein</fullName>
    </recommendedName>
</protein>
<sequence>MSSENNNLEWIYKPRIPVIYLQTLLQIATERGLNELDLIHKVGLSENILHDTLGVVPPINHFWLIALIVELTGNKGLGFEIGLRLTPTAHGSLGIALLCCRTLREAVKLAERYWHIRERTIRCQFLEQDKYGIVSLYVNAAYPDEVRILHFDALVAMFYRIIQILLCDTQINAEIWLDYAEPEYYQAYRNQLPPIRYNMPTTQCRFPVEILDRQLLTYNPDVLKHCIAQCERERIVLEDTAKDFISRVLEHMVLSHNHYPTQHELAEKLHMSVRTLRRRLISQGASYQLLLENTQKADALKLLDNLSLDISTVAELMGYINPANFTRAFRKWMGITPSEYRVLIKR</sequence>
<gene>
    <name evidence="5" type="ORF">BKE30_03370</name>
</gene>
<evidence type="ECO:0000259" key="4">
    <source>
        <dbReference type="PROSITE" id="PS01124"/>
    </source>
</evidence>
<dbReference type="AlphaFoldDB" id="A0A1S8CXX7"/>
<accession>A0A1S8CXX7</accession>
<evidence type="ECO:0000313" key="6">
    <source>
        <dbReference type="Proteomes" id="UP000192132"/>
    </source>
</evidence>
<dbReference type="Proteomes" id="UP000192132">
    <property type="component" value="Unassembled WGS sequence"/>
</dbReference>
<comment type="caution">
    <text evidence="5">The sequence shown here is derived from an EMBL/GenBank/DDBJ whole genome shotgun (WGS) entry which is preliminary data.</text>
</comment>
<dbReference type="InterPro" id="IPR020449">
    <property type="entry name" value="Tscrpt_reg_AraC-type_HTH"/>
</dbReference>
<reference evidence="5 6" key="1">
    <citation type="submission" date="2016-10" db="EMBL/GenBank/DDBJ databases">
        <title>Draft Genome sequence of Alkanindiges sp. strain H1.</title>
        <authorList>
            <person name="Subhash Y."/>
            <person name="Lee S."/>
        </authorList>
    </citation>
    <scope>NUCLEOTIDE SEQUENCE [LARGE SCALE GENOMIC DNA]</scope>
    <source>
        <strain evidence="5 6">H1</strain>
    </source>
</reference>
<evidence type="ECO:0000256" key="3">
    <source>
        <dbReference type="ARBA" id="ARBA00023163"/>
    </source>
</evidence>
<keyword evidence="1" id="KW-0805">Transcription regulation</keyword>
<dbReference type="PROSITE" id="PS01124">
    <property type="entry name" value="HTH_ARAC_FAMILY_2"/>
    <property type="match status" value="1"/>
</dbReference>
<dbReference type="GO" id="GO:0003700">
    <property type="term" value="F:DNA-binding transcription factor activity"/>
    <property type="evidence" value="ECO:0007669"/>
    <property type="project" value="InterPro"/>
</dbReference>
<evidence type="ECO:0000313" key="5">
    <source>
        <dbReference type="EMBL" id="ONG41495.1"/>
    </source>
</evidence>
<dbReference type="SMART" id="SM00342">
    <property type="entry name" value="HTH_ARAC"/>
    <property type="match status" value="1"/>
</dbReference>
<dbReference type="Pfam" id="PF12833">
    <property type="entry name" value="HTH_18"/>
    <property type="match status" value="1"/>
</dbReference>
<dbReference type="EMBL" id="MLCN01000008">
    <property type="protein sequence ID" value="ONG41495.1"/>
    <property type="molecule type" value="Genomic_DNA"/>
</dbReference>
<dbReference type="PANTHER" id="PTHR47894:SF1">
    <property type="entry name" value="HTH-TYPE TRANSCRIPTIONAL REGULATOR VQSM"/>
    <property type="match status" value="1"/>
</dbReference>
<dbReference type="InterPro" id="IPR032687">
    <property type="entry name" value="AraC-type_N"/>
</dbReference>
<dbReference type="GO" id="GO:0005829">
    <property type="term" value="C:cytosol"/>
    <property type="evidence" value="ECO:0007669"/>
    <property type="project" value="TreeGrafter"/>
</dbReference>
<dbReference type="GO" id="GO:0000976">
    <property type="term" value="F:transcription cis-regulatory region binding"/>
    <property type="evidence" value="ECO:0007669"/>
    <property type="project" value="TreeGrafter"/>
</dbReference>
<dbReference type="InterPro" id="IPR009057">
    <property type="entry name" value="Homeodomain-like_sf"/>
</dbReference>
<dbReference type="SUPFAM" id="SSF46689">
    <property type="entry name" value="Homeodomain-like"/>
    <property type="match status" value="1"/>
</dbReference>
<dbReference type="RefSeq" id="WP_076877253.1">
    <property type="nucleotide sequence ID" value="NZ_MLCN01000008.1"/>
</dbReference>